<evidence type="ECO:0000256" key="3">
    <source>
        <dbReference type="ARBA" id="ARBA00022496"/>
    </source>
</evidence>
<keyword evidence="9" id="KW-0998">Cell outer membrane</keyword>
<keyword evidence="8" id="KW-0472">Membrane</keyword>
<evidence type="ECO:0000259" key="10">
    <source>
        <dbReference type="Pfam" id="PF07715"/>
    </source>
</evidence>
<keyword evidence="3" id="KW-0410">Iron transport</keyword>
<keyword evidence="7" id="KW-0798">TonB box</keyword>
<keyword evidence="4" id="KW-0812">Transmembrane</keyword>
<dbReference type="SUPFAM" id="SSF56935">
    <property type="entry name" value="Porins"/>
    <property type="match status" value="1"/>
</dbReference>
<feature type="non-terminal residue" evidence="11">
    <location>
        <position position="248"/>
    </location>
</feature>
<dbReference type="InterPro" id="IPR012910">
    <property type="entry name" value="Plug_dom"/>
</dbReference>
<evidence type="ECO:0000256" key="1">
    <source>
        <dbReference type="ARBA" id="ARBA00004571"/>
    </source>
</evidence>
<protein>
    <recommendedName>
        <fullName evidence="10">TonB-dependent receptor plug domain-containing protein</fullName>
    </recommendedName>
</protein>
<dbReference type="EMBL" id="UINC01040385">
    <property type="protein sequence ID" value="SVB40179.1"/>
    <property type="molecule type" value="Genomic_DNA"/>
</dbReference>
<dbReference type="GO" id="GO:0006826">
    <property type="term" value="P:iron ion transport"/>
    <property type="evidence" value="ECO:0007669"/>
    <property type="project" value="UniProtKB-KW"/>
</dbReference>
<organism evidence="11">
    <name type="scientific">marine metagenome</name>
    <dbReference type="NCBI Taxonomy" id="408172"/>
    <lineage>
        <taxon>unclassified sequences</taxon>
        <taxon>metagenomes</taxon>
        <taxon>ecological metagenomes</taxon>
    </lineage>
</organism>
<dbReference type="PANTHER" id="PTHR32552:SF81">
    <property type="entry name" value="TONB-DEPENDENT OUTER MEMBRANE RECEPTOR"/>
    <property type="match status" value="1"/>
</dbReference>
<gene>
    <name evidence="11" type="ORF">METZ01_LOCUS193033</name>
</gene>
<reference evidence="11" key="1">
    <citation type="submission" date="2018-05" db="EMBL/GenBank/DDBJ databases">
        <authorList>
            <person name="Lanie J.A."/>
            <person name="Ng W.-L."/>
            <person name="Kazmierczak K.M."/>
            <person name="Andrzejewski T.M."/>
            <person name="Davidsen T.M."/>
            <person name="Wayne K.J."/>
            <person name="Tettelin H."/>
            <person name="Glass J.I."/>
            <person name="Rusch D."/>
            <person name="Podicherti R."/>
            <person name="Tsui H.-C.T."/>
            <person name="Winkler M.E."/>
        </authorList>
    </citation>
    <scope>NUCLEOTIDE SEQUENCE</scope>
</reference>
<dbReference type="InterPro" id="IPR036942">
    <property type="entry name" value="Beta-barrel_TonB_sf"/>
</dbReference>
<dbReference type="PROSITE" id="PS52016">
    <property type="entry name" value="TONB_DEPENDENT_REC_3"/>
    <property type="match status" value="1"/>
</dbReference>
<evidence type="ECO:0000256" key="9">
    <source>
        <dbReference type="ARBA" id="ARBA00023237"/>
    </source>
</evidence>
<sequence>MLNNALNTAAKIGDKLNLKLVAMPLMLWCCCAQAQAQGEARLEEIIVTAEKREADVQNTAVAVTAFSQQMLDNLNVQDLTNFQQFVPGLVFSQDNSEFKVLIRGVGSDDVGTNSQPGVTLHLDGVFMGRSSGFNAATYDVERIEVLRGPQGTLYGRNSTGGTINVISKSPDYELSGRGDVRYGSYDNVRLRGAINVPIVEDKLAARVTFVSEDRDGYEKNLYPGGTEGSDADVLYWRTQLLFEPIDKL</sequence>
<name>A0A382DPN8_9ZZZZ</name>
<feature type="domain" description="TonB-dependent receptor plug" evidence="10">
    <location>
        <begin position="56"/>
        <end position="162"/>
    </location>
</feature>
<comment type="subcellular location">
    <subcellularLocation>
        <location evidence="1">Cell outer membrane</location>
        <topology evidence="1">Multi-pass membrane protein</topology>
    </subcellularLocation>
</comment>
<dbReference type="AlphaFoldDB" id="A0A382DPN8"/>
<evidence type="ECO:0000256" key="6">
    <source>
        <dbReference type="ARBA" id="ARBA00023065"/>
    </source>
</evidence>
<accession>A0A382DPN8</accession>
<dbReference type="Gene3D" id="2.40.170.20">
    <property type="entry name" value="TonB-dependent receptor, beta-barrel domain"/>
    <property type="match status" value="1"/>
</dbReference>
<proteinExistence type="predicted"/>
<keyword evidence="5" id="KW-0408">Iron</keyword>
<evidence type="ECO:0000256" key="4">
    <source>
        <dbReference type="ARBA" id="ARBA00022692"/>
    </source>
</evidence>
<keyword evidence="6" id="KW-0406">Ion transport</keyword>
<evidence type="ECO:0000313" key="11">
    <source>
        <dbReference type="EMBL" id="SVB40179.1"/>
    </source>
</evidence>
<dbReference type="PANTHER" id="PTHR32552">
    <property type="entry name" value="FERRICHROME IRON RECEPTOR-RELATED"/>
    <property type="match status" value="1"/>
</dbReference>
<dbReference type="Pfam" id="PF07715">
    <property type="entry name" value="Plug"/>
    <property type="match status" value="1"/>
</dbReference>
<dbReference type="InterPro" id="IPR039426">
    <property type="entry name" value="TonB-dep_rcpt-like"/>
</dbReference>
<evidence type="ECO:0000256" key="5">
    <source>
        <dbReference type="ARBA" id="ARBA00023004"/>
    </source>
</evidence>
<evidence type="ECO:0000256" key="7">
    <source>
        <dbReference type="ARBA" id="ARBA00023077"/>
    </source>
</evidence>
<evidence type="ECO:0000256" key="8">
    <source>
        <dbReference type="ARBA" id="ARBA00023136"/>
    </source>
</evidence>
<keyword evidence="2" id="KW-0813">Transport</keyword>
<dbReference type="GO" id="GO:0009279">
    <property type="term" value="C:cell outer membrane"/>
    <property type="evidence" value="ECO:0007669"/>
    <property type="project" value="UniProtKB-SubCell"/>
</dbReference>
<evidence type="ECO:0000256" key="2">
    <source>
        <dbReference type="ARBA" id="ARBA00022448"/>
    </source>
</evidence>